<evidence type="ECO:0000313" key="2">
    <source>
        <dbReference type="Proteomes" id="UP000014127"/>
    </source>
</evidence>
<evidence type="ECO:0000313" key="1">
    <source>
        <dbReference type="EMBL" id="EOT42595.1"/>
    </source>
</evidence>
<name>S0KNI9_9ENTE</name>
<dbReference type="RefSeq" id="WP_016172136.1">
    <property type="nucleotide sequence ID" value="NZ_ASWK01000001.1"/>
</dbReference>
<dbReference type="AlphaFoldDB" id="S0KNI9"/>
<sequence length="141" mass="16353">MKIELKNKELSPAIEFLQTLNLKPADSRHRSKFVNLIVSAFNELSKEEQALLKEFDLVNEDGGLKDQTEKNKENRLKFNIEQQKLLNEVVVIEGGTYAKNIDQIPRILNEIEMELSGKNAEIYDRLLDEFEKTEDLMKDAE</sequence>
<reference evidence="1 2" key="1">
    <citation type="submission" date="2013-03" db="EMBL/GenBank/DDBJ databases">
        <title>The Genome Sequence of Enterococcus dispar ATCC_51266 (Illumina only assembly).</title>
        <authorList>
            <consortium name="The Broad Institute Genomics Platform"/>
            <consortium name="The Broad Institute Genome Sequencing Center for Infectious Disease"/>
            <person name="Earl A."/>
            <person name="Russ C."/>
            <person name="Gilmore M."/>
            <person name="Surin D."/>
            <person name="Walker B."/>
            <person name="Young S."/>
            <person name="Zeng Q."/>
            <person name="Gargeya S."/>
            <person name="Fitzgerald M."/>
            <person name="Haas B."/>
            <person name="Abouelleil A."/>
            <person name="Allen A.W."/>
            <person name="Alvarado L."/>
            <person name="Arachchi H.M."/>
            <person name="Berlin A.M."/>
            <person name="Chapman S.B."/>
            <person name="Gainer-Dewar J."/>
            <person name="Goldberg J."/>
            <person name="Griggs A."/>
            <person name="Gujja S."/>
            <person name="Hansen M."/>
            <person name="Howarth C."/>
            <person name="Imamovic A."/>
            <person name="Ireland A."/>
            <person name="Larimer J."/>
            <person name="McCowan C."/>
            <person name="Murphy C."/>
            <person name="Pearson M."/>
            <person name="Poon T.W."/>
            <person name="Priest M."/>
            <person name="Roberts A."/>
            <person name="Saif S."/>
            <person name="Shea T."/>
            <person name="Sisk P."/>
            <person name="Sykes S."/>
            <person name="Wortman J."/>
            <person name="Nusbaum C."/>
            <person name="Birren B."/>
        </authorList>
    </citation>
    <scope>NUCLEOTIDE SEQUENCE [LARGE SCALE GENOMIC DNA]</scope>
    <source>
        <strain evidence="1 2">ATCC 51266</strain>
    </source>
</reference>
<dbReference type="Proteomes" id="UP000014127">
    <property type="component" value="Unassembled WGS sequence"/>
</dbReference>
<proteinExistence type="predicted"/>
<dbReference type="eggNOG" id="ENOG5033IEZ">
    <property type="taxonomic scope" value="Bacteria"/>
</dbReference>
<dbReference type="InterPro" id="IPR011675">
    <property type="entry name" value="DUF1617"/>
</dbReference>
<dbReference type="PATRIC" id="fig|1139219.3.peg.922"/>
<dbReference type="HOGENOM" id="CLU_144040_0_0_9"/>
<evidence type="ECO:0008006" key="3">
    <source>
        <dbReference type="Google" id="ProtNLM"/>
    </source>
</evidence>
<organism evidence="1 2">
    <name type="scientific">Enterococcus dispar ATCC 51266</name>
    <dbReference type="NCBI Taxonomy" id="1139219"/>
    <lineage>
        <taxon>Bacteria</taxon>
        <taxon>Bacillati</taxon>
        <taxon>Bacillota</taxon>
        <taxon>Bacilli</taxon>
        <taxon>Lactobacillales</taxon>
        <taxon>Enterococcaceae</taxon>
        <taxon>Enterococcus</taxon>
    </lineage>
</organism>
<dbReference type="OrthoDB" id="2194466at2"/>
<accession>S0KNI9</accession>
<dbReference type="EMBL" id="AHYR01000004">
    <property type="protein sequence ID" value="EOT42595.1"/>
    <property type="molecule type" value="Genomic_DNA"/>
</dbReference>
<comment type="caution">
    <text evidence="1">The sequence shown here is derived from an EMBL/GenBank/DDBJ whole genome shotgun (WGS) entry which is preliminary data.</text>
</comment>
<dbReference type="STRING" id="44009.RV01_GL001228"/>
<protein>
    <recommendedName>
        <fullName evidence="3">Phage protein</fullName>
    </recommendedName>
</protein>
<dbReference type="Pfam" id="PF07761">
    <property type="entry name" value="DUF1617"/>
    <property type="match status" value="1"/>
</dbReference>
<gene>
    <name evidence="1" type="ORF">OMK_00956</name>
</gene>
<keyword evidence="2" id="KW-1185">Reference proteome</keyword>